<comment type="caution">
    <text evidence="1">The sequence shown here is derived from an EMBL/GenBank/DDBJ whole genome shotgun (WGS) entry which is preliminary data.</text>
</comment>
<dbReference type="Proteomes" id="UP000265520">
    <property type="component" value="Unassembled WGS sequence"/>
</dbReference>
<feature type="non-terminal residue" evidence="1">
    <location>
        <position position="1"/>
    </location>
</feature>
<sequence length="29" mass="3062">GSVVVDWLFDFVVVVKDADGGAQAEVARI</sequence>
<reference evidence="1 2" key="1">
    <citation type="journal article" date="2018" name="Front. Plant Sci.">
        <title>Red Clover (Trifolium pratense) and Zigzag Clover (T. medium) - A Picture of Genomic Similarities and Differences.</title>
        <authorList>
            <person name="Dluhosova J."/>
            <person name="Istvanek J."/>
            <person name="Nedelnik J."/>
            <person name="Repkova J."/>
        </authorList>
    </citation>
    <scope>NUCLEOTIDE SEQUENCE [LARGE SCALE GENOMIC DNA]</scope>
    <source>
        <strain evidence="2">cv. 10/8</strain>
        <tissue evidence="1">Leaf</tissue>
    </source>
</reference>
<organism evidence="1 2">
    <name type="scientific">Trifolium medium</name>
    <dbReference type="NCBI Taxonomy" id="97028"/>
    <lineage>
        <taxon>Eukaryota</taxon>
        <taxon>Viridiplantae</taxon>
        <taxon>Streptophyta</taxon>
        <taxon>Embryophyta</taxon>
        <taxon>Tracheophyta</taxon>
        <taxon>Spermatophyta</taxon>
        <taxon>Magnoliopsida</taxon>
        <taxon>eudicotyledons</taxon>
        <taxon>Gunneridae</taxon>
        <taxon>Pentapetalae</taxon>
        <taxon>rosids</taxon>
        <taxon>fabids</taxon>
        <taxon>Fabales</taxon>
        <taxon>Fabaceae</taxon>
        <taxon>Papilionoideae</taxon>
        <taxon>50 kb inversion clade</taxon>
        <taxon>NPAAA clade</taxon>
        <taxon>Hologalegina</taxon>
        <taxon>IRL clade</taxon>
        <taxon>Trifolieae</taxon>
        <taxon>Trifolium</taxon>
    </lineage>
</organism>
<accession>A0A392QR75</accession>
<dbReference type="EMBL" id="LXQA010155989">
    <property type="protein sequence ID" value="MCI26891.1"/>
    <property type="molecule type" value="Genomic_DNA"/>
</dbReference>
<name>A0A392QR75_9FABA</name>
<proteinExistence type="predicted"/>
<evidence type="ECO:0000313" key="2">
    <source>
        <dbReference type="Proteomes" id="UP000265520"/>
    </source>
</evidence>
<protein>
    <submittedName>
        <fullName evidence="1">Uncharacterized protein</fullName>
    </submittedName>
</protein>
<evidence type="ECO:0000313" key="1">
    <source>
        <dbReference type="EMBL" id="MCI26891.1"/>
    </source>
</evidence>
<keyword evidence="2" id="KW-1185">Reference proteome</keyword>
<dbReference type="AlphaFoldDB" id="A0A392QR75"/>